<dbReference type="Gramene" id="TuG1812G0100001378.01.T08">
    <property type="protein sequence ID" value="TuG1812G0100001378.01.T08"/>
    <property type="gene ID" value="TuG1812G0100001378.01"/>
</dbReference>
<organism evidence="1 2">
    <name type="scientific">Triticum urartu</name>
    <name type="common">Red wild einkorn</name>
    <name type="synonym">Crithodium urartu</name>
    <dbReference type="NCBI Taxonomy" id="4572"/>
    <lineage>
        <taxon>Eukaryota</taxon>
        <taxon>Viridiplantae</taxon>
        <taxon>Streptophyta</taxon>
        <taxon>Embryophyta</taxon>
        <taxon>Tracheophyta</taxon>
        <taxon>Spermatophyta</taxon>
        <taxon>Magnoliopsida</taxon>
        <taxon>Liliopsida</taxon>
        <taxon>Poales</taxon>
        <taxon>Poaceae</taxon>
        <taxon>BOP clade</taxon>
        <taxon>Pooideae</taxon>
        <taxon>Triticodae</taxon>
        <taxon>Triticeae</taxon>
        <taxon>Triticinae</taxon>
        <taxon>Triticum</taxon>
    </lineage>
</organism>
<sequence>RRRLHVVAAGAGQAPHRWARRVAAPRGQFPSLLQIAPRFVIPWGSCRCLRRPRWCGLRTERWGTSCVLVERLVRLAWELNCRRWIFLVAWLHVASDLVVHCRC</sequence>
<keyword evidence="2" id="KW-1185">Reference proteome</keyword>
<name>A0A8R7JY08_TRIUA</name>
<proteinExistence type="predicted"/>
<reference evidence="1" key="3">
    <citation type="submission" date="2022-06" db="UniProtKB">
        <authorList>
            <consortium name="EnsemblPlants"/>
        </authorList>
    </citation>
    <scope>IDENTIFICATION</scope>
</reference>
<dbReference type="AlphaFoldDB" id="A0A8R7JY08"/>
<evidence type="ECO:0000313" key="1">
    <source>
        <dbReference type="EnsemblPlants" id="TuG1812G0100001378.01.T08"/>
    </source>
</evidence>
<evidence type="ECO:0000313" key="2">
    <source>
        <dbReference type="Proteomes" id="UP000015106"/>
    </source>
</evidence>
<reference evidence="1" key="2">
    <citation type="submission" date="2018-03" db="EMBL/GenBank/DDBJ databases">
        <title>The Triticum urartu genome reveals the dynamic nature of wheat genome evolution.</title>
        <authorList>
            <person name="Ling H."/>
            <person name="Ma B."/>
            <person name="Shi X."/>
            <person name="Liu H."/>
            <person name="Dong L."/>
            <person name="Sun H."/>
            <person name="Cao Y."/>
            <person name="Gao Q."/>
            <person name="Zheng S."/>
            <person name="Li Y."/>
            <person name="Yu Y."/>
            <person name="Du H."/>
            <person name="Qi M."/>
            <person name="Li Y."/>
            <person name="Yu H."/>
            <person name="Cui Y."/>
            <person name="Wang N."/>
            <person name="Chen C."/>
            <person name="Wu H."/>
            <person name="Zhao Y."/>
            <person name="Zhang J."/>
            <person name="Li Y."/>
            <person name="Zhou W."/>
            <person name="Zhang B."/>
            <person name="Hu W."/>
            <person name="Eijk M."/>
            <person name="Tang J."/>
            <person name="Witsenboer H."/>
            <person name="Zhao S."/>
            <person name="Li Z."/>
            <person name="Zhang A."/>
            <person name="Wang D."/>
            <person name="Liang C."/>
        </authorList>
    </citation>
    <scope>NUCLEOTIDE SEQUENCE [LARGE SCALE GENOMIC DNA]</scope>
    <source>
        <strain evidence="1">cv. G1812</strain>
    </source>
</reference>
<protein>
    <submittedName>
        <fullName evidence="1">Uncharacterized protein</fullName>
    </submittedName>
</protein>
<reference evidence="2" key="1">
    <citation type="journal article" date="2013" name="Nature">
        <title>Draft genome of the wheat A-genome progenitor Triticum urartu.</title>
        <authorList>
            <person name="Ling H.Q."/>
            <person name="Zhao S."/>
            <person name="Liu D."/>
            <person name="Wang J."/>
            <person name="Sun H."/>
            <person name="Zhang C."/>
            <person name="Fan H."/>
            <person name="Li D."/>
            <person name="Dong L."/>
            <person name="Tao Y."/>
            <person name="Gao C."/>
            <person name="Wu H."/>
            <person name="Li Y."/>
            <person name="Cui Y."/>
            <person name="Guo X."/>
            <person name="Zheng S."/>
            <person name="Wang B."/>
            <person name="Yu K."/>
            <person name="Liang Q."/>
            <person name="Yang W."/>
            <person name="Lou X."/>
            <person name="Chen J."/>
            <person name="Feng M."/>
            <person name="Jian J."/>
            <person name="Zhang X."/>
            <person name="Luo G."/>
            <person name="Jiang Y."/>
            <person name="Liu J."/>
            <person name="Wang Z."/>
            <person name="Sha Y."/>
            <person name="Zhang B."/>
            <person name="Wu H."/>
            <person name="Tang D."/>
            <person name="Shen Q."/>
            <person name="Xue P."/>
            <person name="Zou S."/>
            <person name="Wang X."/>
            <person name="Liu X."/>
            <person name="Wang F."/>
            <person name="Yang Y."/>
            <person name="An X."/>
            <person name="Dong Z."/>
            <person name="Zhang K."/>
            <person name="Zhang X."/>
            <person name="Luo M.C."/>
            <person name="Dvorak J."/>
            <person name="Tong Y."/>
            <person name="Wang J."/>
            <person name="Yang H."/>
            <person name="Li Z."/>
            <person name="Wang D."/>
            <person name="Zhang A."/>
            <person name="Wang J."/>
        </authorList>
    </citation>
    <scope>NUCLEOTIDE SEQUENCE</scope>
    <source>
        <strain evidence="2">cv. G1812</strain>
    </source>
</reference>
<dbReference type="Proteomes" id="UP000015106">
    <property type="component" value="Chromosome 1"/>
</dbReference>
<dbReference type="EnsemblPlants" id="TuG1812G0100001378.01.T08">
    <property type="protein sequence ID" value="TuG1812G0100001378.01.T08"/>
    <property type="gene ID" value="TuG1812G0100001378.01"/>
</dbReference>
<accession>A0A8R7JY08</accession>